<evidence type="ECO:0000256" key="10">
    <source>
        <dbReference type="RuleBase" id="RU365068"/>
    </source>
</evidence>
<dbReference type="SMART" id="SM00490">
    <property type="entry name" value="HELICc"/>
    <property type="match status" value="1"/>
</dbReference>
<evidence type="ECO:0000256" key="2">
    <source>
        <dbReference type="ARBA" id="ARBA00022722"/>
    </source>
</evidence>
<dbReference type="Pfam" id="PF00270">
    <property type="entry name" value="DEAD"/>
    <property type="match status" value="2"/>
</dbReference>
<keyword evidence="7 10" id="KW-0067">ATP-binding</keyword>
<comment type="function">
    <text evidence="10">RNA helicase.</text>
</comment>
<name>V7PS41_PLAYE</name>
<dbReference type="PANTHER" id="PTHR24031">
    <property type="entry name" value="RNA HELICASE"/>
    <property type="match status" value="1"/>
</dbReference>
<protein>
    <recommendedName>
        <fullName evidence="10">ATP-dependent RNA helicase</fullName>
        <ecNumber evidence="10">3.6.4.13</ecNumber>
    </recommendedName>
</protein>
<accession>V7PS41</accession>
<dbReference type="Gene3D" id="3.40.50.300">
    <property type="entry name" value="P-loop containing nucleotide triphosphate hydrolases"/>
    <property type="match status" value="3"/>
</dbReference>
<evidence type="ECO:0000256" key="9">
    <source>
        <dbReference type="PROSITE-ProRule" id="PRU00552"/>
    </source>
</evidence>
<dbReference type="Pfam" id="PF00622">
    <property type="entry name" value="SPRY"/>
    <property type="match status" value="1"/>
</dbReference>
<feature type="compositionally biased region" description="Basic and acidic residues" evidence="11">
    <location>
        <begin position="78"/>
        <end position="100"/>
    </location>
</feature>
<dbReference type="InterPro" id="IPR000629">
    <property type="entry name" value="RNA-helicase_DEAD-box_CS"/>
</dbReference>
<proteinExistence type="inferred from homology"/>
<dbReference type="InterPro" id="IPR014014">
    <property type="entry name" value="RNA_helicase_DEAD_Q_motif"/>
</dbReference>
<evidence type="ECO:0000256" key="7">
    <source>
        <dbReference type="ARBA" id="ARBA00022840"/>
    </source>
</evidence>
<dbReference type="GO" id="GO:0003723">
    <property type="term" value="F:RNA binding"/>
    <property type="evidence" value="ECO:0007669"/>
    <property type="project" value="UniProtKB-UniRule"/>
</dbReference>
<evidence type="ECO:0000259" key="12">
    <source>
        <dbReference type="PROSITE" id="PS50188"/>
    </source>
</evidence>
<keyword evidence="6" id="KW-0269">Exonuclease</keyword>
<comment type="catalytic activity">
    <reaction evidence="10">
        <text>ATP + H2O = ADP + phosphate + H(+)</text>
        <dbReference type="Rhea" id="RHEA:13065"/>
        <dbReference type="ChEBI" id="CHEBI:15377"/>
        <dbReference type="ChEBI" id="CHEBI:15378"/>
        <dbReference type="ChEBI" id="CHEBI:30616"/>
        <dbReference type="ChEBI" id="CHEBI:43474"/>
        <dbReference type="ChEBI" id="CHEBI:456216"/>
        <dbReference type="EC" id="3.6.4.13"/>
    </reaction>
</comment>
<dbReference type="InterPro" id="IPR003877">
    <property type="entry name" value="SPRY_dom"/>
</dbReference>
<dbReference type="SMART" id="SM00487">
    <property type="entry name" value="DEXDc"/>
    <property type="match status" value="1"/>
</dbReference>
<evidence type="ECO:0000256" key="11">
    <source>
        <dbReference type="SAM" id="MobiDB-lite"/>
    </source>
</evidence>
<dbReference type="Proteomes" id="UP000018538">
    <property type="component" value="Unassembled WGS sequence"/>
</dbReference>
<dbReference type="PROSITE" id="PS51192">
    <property type="entry name" value="HELICASE_ATP_BIND_1"/>
    <property type="match status" value="1"/>
</dbReference>
<keyword evidence="17" id="KW-1185">Reference proteome</keyword>
<dbReference type="SUPFAM" id="SSF52540">
    <property type="entry name" value="P-loop containing nucleoside triphosphate hydrolases"/>
    <property type="match status" value="2"/>
</dbReference>
<dbReference type="InterPro" id="IPR011545">
    <property type="entry name" value="DEAD/DEAH_box_helicase_dom"/>
</dbReference>
<reference evidence="16 17" key="1">
    <citation type="submission" date="2013-11" db="EMBL/GenBank/DDBJ databases">
        <title>The Genome Sequence of Plasmodium yoelii 17X.</title>
        <authorList>
            <consortium name="The Broad Institute Genomics Platform"/>
            <consortium name="The Broad Institute Genome Sequencing Center for Infectious Disease"/>
            <person name="Neafsey D."/>
            <person name="Adams J."/>
            <person name="Walker B."/>
            <person name="Young S.K."/>
            <person name="Zeng Q."/>
            <person name="Gargeya S."/>
            <person name="Fitzgerald M."/>
            <person name="Haas B."/>
            <person name="Abouelleil A."/>
            <person name="Alvarado L."/>
            <person name="Chapman S.B."/>
            <person name="Gainer-Dewar J."/>
            <person name="Goldberg J."/>
            <person name="Griggs A."/>
            <person name="Gujja S."/>
            <person name="Hansen M."/>
            <person name="Howarth C."/>
            <person name="Imamovic A."/>
            <person name="Ireland A."/>
            <person name="Larimer J."/>
            <person name="McCowan C."/>
            <person name="Murphy C."/>
            <person name="Pearson M."/>
            <person name="Poon T.W."/>
            <person name="Priest M."/>
            <person name="Roberts A."/>
            <person name="Saif S."/>
            <person name="Shea T."/>
            <person name="Sykes S."/>
            <person name="Wortman J."/>
            <person name="Nusbaum C."/>
            <person name="Birren B."/>
        </authorList>
    </citation>
    <scope>NUCLEOTIDE SEQUENCE [LARGE SCALE GENOMIC DNA]</scope>
    <source>
        <strain evidence="16 17">17X</strain>
    </source>
</reference>
<feature type="domain" description="Helicase C-terminal" evidence="14">
    <location>
        <begin position="551"/>
        <end position="750"/>
    </location>
</feature>
<sequence length="818" mass="94511">MSAFEELGLHTNLCELLEKNGIDLPTAIQQESIPLILGGGDLCACAETGTGKTMSFIVSSLQIVHELFRNIGTYSKGDSNKDDGKSKDDGKGKESGSNHSIKENNAKRLLIKSLNNYNPRVQINNEKYECICRNSSNFYEEIKVDCEIKNDMYAFEIKILDKSFINVGFCPLVKDTLKYNYTYSSNGCKYANGREEKYGEPFLINDIITCLINKRSNIIAFKKNGKFMGNAFKTFYKYNDIPFFPYIFGTSFHVSFQFKNLKYIDNTYYKELCDIFNENTENENSERKIYFDSDIKDVENSFKFEKNETNNYIGKDLNKYDENNKKKLYCIVICPTRDLAMQTYNNYLKYSECFDNCSINIELIVGGDQNFGDKKNKGSKNVNSYSNIIVCTSFKLIENIKKNTINLKNIKLLILDEADELINNDEKSIIQIKDACMKYSQNIQTCFFSATLQDKNVKECINKITNKPIFIDLKYGKNIIPSNIYVCIYYVKSNDTYQYSDKEIEYANIIYNEKLNNMNNSNLYEYTDKVHVLNKNGIKKEDISLNIKINKLKKLVHIINVFNMENGIIFCRTNLDCDNIYNFLNSVGDGKAYKGSAATTKENKYSCVILKGKMSNDERKNNLDAFKKGEVRFLICTDVAARGIDIQNLRYLIIMTLSDNYSAFFHKVGRVGRDGKNSLCIVLSSENEEEKVWYHSCPTRGVNCYNRNLKEQKGCTIYINESDYIKTINEMLEVPMHVIDSKYYYVENLFDPLNYLKNNLVNSNNNKSRRDQNKNQNSIFADIMHTDSSNMFDQNINKIKKLKTAICCKHYELMNFAI</sequence>
<evidence type="ECO:0000256" key="5">
    <source>
        <dbReference type="ARBA" id="ARBA00022806"/>
    </source>
</evidence>
<feature type="domain" description="Helicase ATP-binding" evidence="13">
    <location>
        <begin position="325"/>
        <end position="470"/>
    </location>
</feature>
<dbReference type="SMART" id="SM00449">
    <property type="entry name" value="SPRY"/>
    <property type="match status" value="1"/>
</dbReference>
<keyword evidence="5 10" id="KW-0347">Helicase</keyword>
<dbReference type="PROSITE" id="PS51194">
    <property type="entry name" value="HELICASE_CTER"/>
    <property type="match status" value="1"/>
</dbReference>
<evidence type="ECO:0000259" key="13">
    <source>
        <dbReference type="PROSITE" id="PS51192"/>
    </source>
</evidence>
<evidence type="ECO:0000259" key="14">
    <source>
        <dbReference type="PROSITE" id="PS51194"/>
    </source>
</evidence>
<dbReference type="AlphaFoldDB" id="V7PS41"/>
<dbReference type="InterPro" id="IPR043136">
    <property type="entry name" value="B30.2/SPRY_sf"/>
</dbReference>
<evidence type="ECO:0000256" key="3">
    <source>
        <dbReference type="ARBA" id="ARBA00022741"/>
    </source>
</evidence>
<keyword evidence="3 10" id="KW-0547">Nucleotide-binding</keyword>
<dbReference type="InterPro" id="IPR013320">
    <property type="entry name" value="ConA-like_dom_sf"/>
</dbReference>
<feature type="domain" description="DEAD-box RNA helicase Q" evidence="15">
    <location>
        <begin position="2"/>
        <end position="30"/>
    </location>
</feature>
<evidence type="ECO:0000256" key="6">
    <source>
        <dbReference type="ARBA" id="ARBA00022839"/>
    </source>
</evidence>
<feature type="short sequence motif" description="Q motif" evidence="9">
    <location>
        <begin position="2"/>
        <end position="30"/>
    </location>
</feature>
<comment type="similarity">
    <text evidence="1">Belongs to the DEAD box helicase family. DDX1 subfamily.</text>
</comment>
<dbReference type="OrthoDB" id="1191041at2759"/>
<dbReference type="PROSITE" id="PS51195">
    <property type="entry name" value="Q_MOTIF"/>
    <property type="match status" value="1"/>
</dbReference>
<feature type="region of interest" description="Disordered" evidence="11">
    <location>
        <begin position="77"/>
        <end position="100"/>
    </location>
</feature>
<organism evidence="16 17">
    <name type="scientific">Plasmodium yoelii 17X</name>
    <dbReference type="NCBI Taxonomy" id="1323249"/>
    <lineage>
        <taxon>Eukaryota</taxon>
        <taxon>Sar</taxon>
        <taxon>Alveolata</taxon>
        <taxon>Apicomplexa</taxon>
        <taxon>Aconoidasida</taxon>
        <taxon>Haemosporida</taxon>
        <taxon>Plasmodiidae</taxon>
        <taxon>Plasmodium</taxon>
        <taxon>Plasmodium (Vinckeia)</taxon>
    </lineage>
</organism>
<dbReference type="Gene3D" id="2.60.120.920">
    <property type="match status" value="1"/>
</dbReference>
<keyword evidence="4 10" id="KW-0378">Hydrolase</keyword>
<dbReference type="EC" id="3.6.4.13" evidence="10"/>
<evidence type="ECO:0000259" key="15">
    <source>
        <dbReference type="PROSITE" id="PS51195"/>
    </source>
</evidence>
<keyword evidence="8 10" id="KW-0694">RNA-binding</keyword>
<dbReference type="EMBL" id="KI635731">
    <property type="protein sequence ID" value="ETB62431.1"/>
    <property type="molecule type" value="Genomic_DNA"/>
</dbReference>
<evidence type="ECO:0000313" key="17">
    <source>
        <dbReference type="Proteomes" id="UP000018538"/>
    </source>
</evidence>
<keyword evidence="2" id="KW-0540">Nuclease</keyword>
<dbReference type="InterPro" id="IPR001870">
    <property type="entry name" value="B30.2/SPRY"/>
</dbReference>
<dbReference type="GO" id="GO:0004527">
    <property type="term" value="F:exonuclease activity"/>
    <property type="evidence" value="ECO:0007669"/>
    <property type="project" value="UniProtKB-KW"/>
</dbReference>
<dbReference type="Pfam" id="PF00271">
    <property type="entry name" value="Helicase_C"/>
    <property type="match status" value="1"/>
</dbReference>
<dbReference type="SUPFAM" id="SSF49899">
    <property type="entry name" value="Concanavalin A-like lectins/glucanases"/>
    <property type="match status" value="1"/>
</dbReference>
<gene>
    <name evidence="16" type="ORF">YYC_01004</name>
</gene>
<dbReference type="PROSITE" id="PS00039">
    <property type="entry name" value="DEAD_ATP_HELICASE"/>
    <property type="match status" value="1"/>
</dbReference>
<comment type="domain">
    <text evidence="10">The helicase domain is involved in the stimulation of RELA transcriptional activity.</text>
</comment>
<dbReference type="CDD" id="cd18787">
    <property type="entry name" value="SF2_C_DEAD"/>
    <property type="match status" value="1"/>
</dbReference>
<evidence type="ECO:0000256" key="4">
    <source>
        <dbReference type="ARBA" id="ARBA00022801"/>
    </source>
</evidence>
<dbReference type="InterPro" id="IPR014001">
    <property type="entry name" value="Helicase_ATP-bd"/>
</dbReference>
<evidence type="ECO:0000256" key="8">
    <source>
        <dbReference type="ARBA" id="ARBA00022884"/>
    </source>
</evidence>
<dbReference type="GO" id="GO:0005524">
    <property type="term" value="F:ATP binding"/>
    <property type="evidence" value="ECO:0007669"/>
    <property type="project" value="UniProtKB-UniRule"/>
</dbReference>
<evidence type="ECO:0000256" key="1">
    <source>
        <dbReference type="ARBA" id="ARBA00008765"/>
    </source>
</evidence>
<evidence type="ECO:0000313" key="16">
    <source>
        <dbReference type="EMBL" id="ETB62431.1"/>
    </source>
</evidence>
<dbReference type="GO" id="GO:0003724">
    <property type="term" value="F:RNA helicase activity"/>
    <property type="evidence" value="ECO:0007669"/>
    <property type="project" value="UniProtKB-EC"/>
</dbReference>
<dbReference type="InterPro" id="IPR027417">
    <property type="entry name" value="P-loop_NTPase"/>
</dbReference>
<dbReference type="InterPro" id="IPR001650">
    <property type="entry name" value="Helicase_C-like"/>
</dbReference>
<feature type="domain" description="B30.2/SPRY" evidence="12">
    <location>
        <begin position="66"/>
        <end position="263"/>
    </location>
</feature>
<dbReference type="PROSITE" id="PS50188">
    <property type="entry name" value="B302_SPRY"/>
    <property type="match status" value="1"/>
</dbReference>